<evidence type="ECO:0000313" key="10">
    <source>
        <dbReference type="EMBL" id="KAK7412442.1"/>
    </source>
</evidence>
<dbReference type="AlphaFoldDB" id="A0AAN9XX42"/>
<dbReference type="Pfam" id="PF00112">
    <property type="entry name" value="Peptidase_C1"/>
    <property type="match status" value="1"/>
</dbReference>
<dbReference type="InterPro" id="IPR013201">
    <property type="entry name" value="Prot_inhib_I29"/>
</dbReference>
<protein>
    <submittedName>
        <fullName evidence="10">Uncharacterized protein</fullName>
    </submittedName>
</protein>
<feature type="chain" id="PRO_5042919018" evidence="7">
    <location>
        <begin position="24"/>
        <end position="366"/>
    </location>
</feature>
<keyword evidence="2" id="KW-0645">Protease</keyword>
<dbReference type="FunFam" id="3.90.70.10:FF:000332">
    <property type="entry name" value="Cathepsin L1"/>
    <property type="match status" value="1"/>
</dbReference>
<dbReference type="PROSITE" id="PS00639">
    <property type="entry name" value="THIOL_PROTEASE_HIS"/>
    <property type="match status" value="1"/>
</dbReference>
<keyword evidence="4" id="KW-0788">Thiol protease</keyword>
<evidence type="ECO:0000256" key="6">
    <source>
        <dbReference type="ARBA" id="ARBA00023180"/>
    </source>
</evidence>
<gene>
    <name evidence="10" type="ORF">VNO78_03903</name>
</gene>
<dbReference type="PANTHER" id="PTHR12411">
    <property type="entry name" value="CYSTEINE PROTEASE FAMILY C1-RELATED"/>
    <property type="match status" value="1"/>
</dbReference>
<dbReference type="Gene3D" id="3.90.70.10">
    <property type="entry name" value="Cysteine proteinases"/>
    <property type="match status" value="1"/>
</dbReference>
<dbReference type="GO" id="GO:0006508">
    <property type="term" value="P:proteolysis"/>
    <property type="evidence" value="ECO:0007669"/>
    <property type="project" value="UniProtKB-KW"/>
</dbReference>
<dbReference type="SMART" id="SM00848">
    <property type="entry name" value="Inhibitor_I29"/>
    <property type="match status" value="1"/>
</dbReference>
<dbReference type="InterPro" id="IPR013128">
    <property type="entry name" value="Peptidase_C1A"/>
</dbReference>
<dbReference type="InterPro" id="IPR000169">
    <property type="entry name" value="Pept_cys_AS"/>
</dbReference>
<reference evidence="10 11" key="1">
    <citation type="submission" date="2024-01" db="EMBL/GenBank/DDBJ databases">
        <title>The genomes of 5 underutilized Papilionoideae crops provide insights into root nodulation and disease resistanc.</title>
        <authorList>
            <person name="Jiang F."/>
        </authorList>
    </citation>
    <scope>NUCLEOTIDE SEQUENCE [LARGE SCALE GENOMIC DNA]</scope>
    <source>
        <strain evidence="10">DUOXIRENSHENG_FW03</strain>
        <tissue evidence="10">Leaves</tissue>
    </source>
</reference>
<feature type="domain" description="Cathepsin propeptide inhibitor" evidence="9">
    <location>
        <begin position="51"/>
        <end position="110"/>
    </location>
</feature>
<dbReference type="InterPro" id="IPR039417">
    <property type="entry name" value="Peptidase_C1A_papain-like"/>
</dbReference>
<sequence length="366" mass="40096">MNSHTSNMFSLFLFTTLICVSSSSIIQDQYYSILGPNLDKLPSEDEAIKLFQVWKREHGRVYKDLEEMAKKFEIFVSNVKSITESNAKRSSPYSFLRGLNQFADWSFKEFQETYLHELPMTRGSGMNLTDFNCVAPSSVDWRSRGAVTSVKDQGSCGSCWAFGAVGAIEGAYAIRTGNLIDLSPQEILDCDSTSSGCNGGLARKGLSWVTSGNGGAIASHQDYPYVAMQGTCKASKTRNSAYIDGYCAVSQSDNAFMCATVMHPISMSFYVVDDFTSYKSGIYDGPNCPDSGSTNHAMLIVGYDSRDGVGFWIVKNSWGSEWGMNGYAWIKRDTSKPYGVCAMFGRPAYSATKCSDGSQNPSIGSM</sequence>
<evidence type="ECO:0000259" key="8">
    <source>
        <dbReference type="SMART" id="SM00645"/>
    </source>
</evidence>
<name>A0AAN9XX42_PSOTE</name>
<dbReference type="InterPro" id="IPR038765">
    <property type="entry name" value="Papain-like_cys_pep_sf"/>
</dbReference>
<evidence type="ECO:0000259" key="9">
    <source>
        <dbReference type="SMART" id="SM00848"/>
    </source>
</evidence>
<evidence type="ECO:0000256" key="3">
    <source>
        <dbReference type="ARBA" id="ARBA00022801"/>
    </source>
</evidence>
<dbReference type="EMBL" id="JAYMYS010000001">
    <property type="protein sequence ID" value="KAK7412442.1"/>
    <property type="molecule type" value="Genomic_DNA"/>
</dbReference>
<dbReference type="GO" id="GO:0008234">
    <property type="term" value="F:cysteine-type peptidase activity"/>
    <property type="evidence" value="ECO:0007669"/>
    <property type="project" value="UniProtKB-KW"/>
</dbReference>
<keyword evidence="3" id="KW-0378">Hydrolase</keyword>
<keyword evidence="7" id="KW-0732">Signal</keyword>
<dbReference type="PROSITE" id="PS00139">
    <property type="entry name" value="THIOL_PROTEASE_CYS"/>
    <property type="match status" value="1"/>
</dbReference>
<dbReference type="InterPro" id="IPR025660">
    <property type="entry name" value="Pept_his_AS"/>
</dbReference>
<evidence type="ECO:0000256" key="2">
    <source>
        <dbReference type="ARBA" id="ARBA00022670"/>
    </source>
</evidence>
<dbReference type="PRINTS" id="PR00705">
    <property type="entry name" value="PAPAIN"/>
</dbReference>
<dbReference type="Pfam" id="PF08246">
    <property type="entry name" value="Inhibitor_I29"/>
    <property type="match status" value="1"/>
</dbReference>
<proteinExistence type="inferred from homology"/>
<dbReference type="SUPFAM" id="SSF54001">
    <property type="entry name" value="Cysteine proteinases"/>
    <property type="match status" value="1"/>
</dbReference>
<accession>A0AAN9XX42</accession>
<keyword evidence="6" id="KW-0325">Glycoprotein</keyword>
<comment type="similarity">
    <text evidence="1">Belongs to the peptidase C1 family.</text>
</comment>
<dbReference type="SMART" id="SM00645">
    <property type="entry name" value="Pept_C1"/>
    <property type="match status" value="1"/>
</dbReference>
<feature type="signal peptide" evidence="7">
    <location>
        <begin position="1"/>
        <end position="23"/>
    </location>
</feature>
<feature type="domain" description="Peptidase C1A papain C-terminal" evidence="8">
    <location>
        <begin position="135"/>
        <end position="351"/>
    </location>
</feature>
<organism evidence="10 11">
    <name type="scientific">Psophocarpus tetragonolobus</name>
    <name type="common">Winged bean</name>
    <name type="synonym">Dolichos tetragonolobus</name>
    <dbReference type="NCBI Taxonomy" id="3891"/>
    <lineage>
        <taxon>Eukaryota</taxon>
        <taxon>Viridiplantae</taxon>
        <taxon>Streptophyta</taxon>
        <taxon>Embryophyta</taxon>
        <taxon>Tracheophyta</taxon>
        <taxon>Spermatophyta</taxon>
        <taxon>Magnoliopsida</taxon>
        <taxon>eudicotyledons</taxon>
        <taxon>Gunneridae</taxon>
        <taxon>Pentapetalae</taxon>
        <taxon>rosids</taxon>
        <taxon>fabids</taxon>
        <taxon>Fabales</taxon>
        <taxon>Fabaceae</taxon>
        <taxon>Papilionoideae</taxon>
        <taxon>50 kb inversion clade</taxon>
        <taxon>NPAAA clade</taxon>
        <taxon>indigoferoid/millettioid clade</taxon>
        <taxon>Phaseoleae</taxon>
        <taxon>Psophocarpus</taxon>
    </lineage>
</organism>
<keyword evidence="5" id="KW-1015">Disulfide bond</keyword>
<evidence type="ECO:0000256" key="5">
    <source>
        <dbReference type="ARBA" id="ARBA00023157"/>
    </source>
</evidence>
<comment type="caution">
    <text evidence="10">The sequence shown here is derived from an EMBL/GenBank/DDBJ whole genome shotgun (WGS) entry which is preliminary data.</text>
</comment>
<dbReference type="CDD" id="cd02248">
    <property type="entry name" value="Peptidase_C1A"/>
    <property type="match status" value="1"/>
</dbReference>
<keyword evidence="11" id="KW-1185">Reference proteome</keyword>
<evidence type="ECO:0000256" key="7">
    <source>
        <dbReference type="SAM" id="SignalP"/>
    </source>
</evidence>
<evidence type="ECO:0000313" key="11">
    <source>
        <dbReference type="Proteomes" id="UP001386955"/>
    </source>
</evidence>
<dbReference type="InterPro" id="IPR000668">
    <property type="entry name" value="Peptidase_C1A_C"/>
</dbReference>
<evidence type="ECO:0000256" key="1">
    <source>
        <dbReference type="ARBA" id="ARBA00008455"/>
    </source>
</evidence>
<evidence type="ECO:0000256" key="4">
    <source>
        <dbReference type="ARBA" id="ARBA00022807"/>
    </source>
</evidence>
<dbReference type="Proteomes" id="UP001386955">
    <property type="component" value="Unassembled WGS sequence"/>
</dbReference>